<dbReference type="InterPro" id="IPR000223">
    <property type="entry name" value="Pept_S26A_signal_pept_1"/>
</dbReference>
<feature type="active site" evidence="6">
    <location>
        <position position="55"/>
    </location>
</feature>
<dbReference type="EMBL" id="CP060286">
    <property type="protein sequence ID" value="QNK41327.1"/>
    <property type="molecule type" value="Genomic_DNA"/>
</dbReference>
<dbReference type="KEGG" id="cfem:HCR03_03265"/>
<keyword evidence="7" id="KW-1133">Transmembrane helix</keyword>
<feature type="transmembrane region" description="Helical" evidence="7">
    <location>
        <begin position="27"/>
        <end position="49"/>
    </location>
</feature>
<gene>
    <name evidence="9" type="primary">sipT_2</name>
    <name evidence="10" type="synonym">lepB</name>
    <name evidence="9" type="ORF">CAFE_36740</name>
    <name evidence="10" type="ORF">HCR03_03265</name>
</gene>
<dbReference type="EC" id="3.4.21.89" evidence="4 7"/>
<evidence type="ECO:0000256" key="5">
    <source>
        <dbReference type="ARBA" id="ARBA00022801"/>
    </source>
</evidence>
<evidence type="ECO:0000256" key="1">
    <source>
        <dbReference type="ARBA" id="ARBA00000677"/>
    </source>
</evidence>
<evidence type="ECO:0000313" key="11">
    <source>
        <dbReference type="Proteomes" id="UP000469440"/>
    </source>
</evidence>
<evidence type="ECO:0000259" key="8">
    <source>
        <dbReference type="Pfam" id="PF10502"/>
    </source>
</evidence>
<evidence type="ECO:0000256" key="7">
    <source>
        <dbReference type="RuleBase" id="RU362042"/>
    </source>
</evidence>
<evidence type="ECO:0000313" key="10">
    <source>
        <dbReference type="EMBL" id="QNK41327.1"/>
    </source>
</evidence>
<dbReference type="PRINTS" id="PR00727">
    <property type="entry name" value="LEADERPTASE"/>
</dbReference>
<organism evidence="9 11">
    <name type="scientific">Caproicibacter fermentans</name>
    <dbReference type="NCBI Taxonomy" id="2576756"/>
    <lineage>
        <taxon>Bacteria</taxon>
        <taxon>Bacillati</taxon>
        <taxon>Bacillota</taxon>
        <taxon>Clostridia</taxon>
        <taxon>Eubacteriales</taxon>
        <taxon>Acutalibacteraceae</taxon>
        <taxon>Caproicibacter</taxon>
    </lineage>
</organism>
<dbReference type="SUPFAM" id="SSF51306">
    <property type="entry name" value="LexA/Signal peptidase"/>
    <property type="match status" value="1"/>
</dbReference>
<dbReference type="Pfam" id="PF10502">
    <property type="entry name" value="Peptidase_S26"/>
    <property type="match status" value="1"/>
</dbReference>
<dbReference type="Gene3D" id="2.10.109.10">
    <property type="entry name" value="Umud Fragment, subunit A"/>
    <property type="match status" value="1"/>
</dbReference>
<accession>A0A6N8I581</accession>
<dbReference type="Proteomes" id="UP000469440">
    <property type="component" value="Unassembled WGS sequence"/>
</dbReference>
<accession>A0A7G8TCI6</accession>
<comment type="catalytic activity">
    <reaction evidence="1 7">
        <text>Cleavage of hydrophobic, N-terminal signal or leader sequences from secreted and periplasmic proteins.</text>
        <dbReference type="EC" id="3.4.21.89"/>
    </reaction>
</comment>
<proteinExistence type="inferred from homology"/>
<dbReference type="PANTHER" id="PTHR43390:SF1">
    <property type="entry name" value="CHLOROPLAST PROCESSING PEPTIDASE"/>
    <property type="match status" value="1"/>
</dbReference>
<dbReference type="GO" id="GO:0006465">
    <property type="term" value="P:signal peptide processing"/>
    <property type="evidence" value="ECO:0007669"/>
    <property type="project" value="InterPro"/>
</dbReference>
<protein>
    <recommendedName>
        <fullName evidence="4 7">Signal peptidase I</fullName>
        <ecNumber evidence="4 7">3.4.21.89</ecNumber>
    </recommendedName>
</protein>
<dbReference type="NCBIfam" id="TIGR02227">
    <property type="entry name" value="sigpep_I_bact"/>
    <property type="match status" value="1"/>
</dbReference>
<keyword evidence="5 7" id="KW-0378">Hydrolase</keyword>
<sequence length="194" mass="21774">MEKAEPEAEKGKKPSKTNGFAVNCYEWIEALITSLIIVVLLFSFSVRIVSVSGPSMLPNLRSGDRILLFSGFYKPRQDDVVVITHTQGLSEPIIKRVIALENQTVNIDFQSGTVIVDGKRLDESRYIQNGITKQPSDYQFPLTVPKGCVFVLGDNRLVSNDSRSRDVGMVDQRFILGKAEWVLYPFDRFGKVNS</sequence>
<name>A0A6N8I581_9FIRM</name>
<dbReference type="GO" id="GO:0009003">
    <property type="term" value="F:signal peptidase activity"/>
    <property type="evidence" value="ECO:0007669"/>
    <property type="project" value="UniProtKB-EC"/>
</dbReference>
<dbReference type="PANTHER" id="PTHR43390">
    <property type="entry name" value="SIGNAL PEPTIDASE I"/>
    <property type="match status" value="1"/>
</dbReference>
<dbReference type="EMBL" id="VWXL01000106">
    <property type="protein sequence ID" value="MVB12927.1"/>
    <property type="molecule type" value="Genomic_DNA"/>
</dbReference>
<dbReference type="RefSeq" id="WP_156991405.1">
    <property type="nucleotide sequence ID" value="NZ_CP060286.1"/>
</dbReference>
<comment type="similarity">
    <text evidence="3 7">Belongs to the peptidase S26 family.</text>
</comment>
<dbReference type="Proteomes" id="UP000515909">
    <property type="component" value="Chromosome"/>
</dbReference>
<comment type="subcellular location">
    <subcellularLocation>
        <location evidence="2">Cell membrane</location>
        <topology evidence="2">Single-pass type II membrane protein</topology>
    </subcellularLocation>
    <subcellularLocation>
        <location evidence="7">Membrane</location>
        <topology evidence="7">Single-pass type II membrane protein</topology>
    </subcellularLocation>
</comment>
<dbReference type="InterPro" id="IPR036286">
    <property type="entry name" value="LexA/Signal_pep-like_sf"/>
</dbReference>
<dbReference type="GO" id="GO:0004252">
    <property type="term" value="F:serine-type endopeptidase activity"/>
    <property type="evidence" value="ECO:0007669"/>
    <property type="project" value="InterPro"/>
</dbReference>
<reference evidence="10 12" key="2">
    <citation type="submission" date="2020-08" db="EMBL/GenBank/DDBJ databases">
        <title>The isolate Caproiciproducens sp. 7D4C2 produces n-caproate at mildly acidic conditions from hexoses: genome and rBOX comparison with related strains and chain-elongating bacteria.</title>
        <authorList>
            <person name="Esquivel-Elizondo S."/>
            <person name="Bagci C."/>
            <person name="Temovska M."/>
            <person name="Jeon B.S."/>
            <person name="Bessarab I."/>
            <person name="Williams R.B.H."/>
            <person name="Huson D.H."/>
            <person name="Angenent L.T."/>
        </authorList>
    </citation>
    <scope>NUCLEOTIDE SEQUENCE [LARGE SCALE GENOMIC DNA]</scope>
    <source>
        <strain evidence="10 12">7D4C2</strain>
    </source>
</reference>
<evidence type="ECO:0000256" key="6">
    <source>
        <dbReference type="PIRSR" id="PIRSR600223-1"/>
    </source>
</evidence>
<dbReference type="CDD" id="cd06530">
    <property type="entry name" value="S26_SPase_I"/>
    <property type="match status" value="1"/>
</dbReference>
<dbReference type="InterPro" id="IPR019758">
    <property type="entry name" value="Pept_S26A_signal_pept_1_CS"/>
</dbReference>
<evidence type="ECO:0000256" key="4">
    <source>
        <dbReference type="ARBA" id="ARBA00013208"/>
    </source>
</evidence>
<evidence type="ECO:0000313" key="12">
    <source>
        <dbReference type="Proteomes" id="UP000515909"/>
    </source>
</evidence>
<dbReference type="GO" id="GO:0005886">
    <property type="term" value="C:plasma membrane"/>
    <property type="evidence" value="ECO:0007669"/>
    <property type="project" value="UniProtKB-SubCell"/>
</dbReference>
<reference evidence="9 11" key="1">
    <citation type="submission" date="2019-09" db="EMBL/GenBank/DDBJ databases">
        <title>Genome sequence of Clostridium sp. EA1.</title>
        <authorList>
            <person name="Poehlein A."/>
            <person name="Bengelsdorf F.R."/>
            <person name="Daniel R."/>
        </authorList>
    </citation>
    <scope>NUCLEOTIDE SEQUENCE [LARGE SCALE GENOMIC DNA]</scope>
    <source>
        <strain evidence="9 11">EA1</strain>
    </source>
</reference>
<keyword evidence="7" id="KW-0645">Protease</keyword>
<dbReference type="OrthoDB" id="9802919at2"/>
<evidence type="ECO:0000256" key="3">
    <source>
        <dbReference type="ARBA" id="ARBA00009370"/>
    </source>
</evidence>
<keyword evidence="11" id="KW-1185">Reference proteome</keyword>
<keyword evidence="7" id="KW-0812">Transmembrane</keyword>
<keyword evidence="7" id="KW-0472">Membrane</keyword>
<feature type="domain" description="Peptidase S26" evidence="8">
    <location>
        <begin position="25"/>
        <end position="183"/>
    </location>
</feature>
<evidence type="ECO:0000313" key="9">
    <source>
        <dbReference type="EMBL" id="MVB12927.1"/>
    </source>
</evidence>
<feature type="active site" evidence="6">
    <location>
        <position position="95"/>
    </location>
</feature>
<evidence type="ECO:0000256" key="2">
    <source>
        <dbReference type="ARBA" id="ARBA00004401"/>
    </source>
</evidence>
<dbReference type="InterPro" id="IPR019533">
    <property type="entry name" value="Peptidase_S26"/>
</dbReference>
<dbReference type="PROSITE" id="PS00761">
    <property type="entry name" value="SPASE_I_3"/>
    <property type="match status" value="1"/>
</dbReference>
<dbReference type="AlphaFoldDB" id="A0A6N8I581"/>